<evidence type="ECO:0000313" key="3">
    <source>
        <dbReference type="EMBL" id="RTE71335.1"/>
    </source>
</evidence>
<feature type="signal peptide" evidence="2">
    <location>
        <begin position="1"/>
        <end position="22"/>
    </location>
</feature>
<protein>
    <recommendedName>
        <fullName evidence="5">Fungal N-terminal domain-containing protein</fullName>
    </recommendedName>
</protein>
<gene>
    <name evidence="3" type="ORF">BHE90_014272</name>
</gene>
<reference evidence="3 4" key="1">
    <citation type="submission" date="2017-06" db="EMBL/GenBank/DDBJ databases">
        <title>Comparative genomic analysis of Ambrosia Fusariam Clade fungi.</title>
        <authorList>
            <person name="Stajich J.E."/>
            <person name="Carrillo J."/>
            <person name="Kijimoto T."/>
            <person name="Eskalen A."/>
            <person name="O'Donnell K."/>
            <person name="Kasson M."/>
        </authorList>
    </citation>
    <scope>NUCLEOTIDE SEQUENCE [LARGE SCALE GENOMIC DNA]</scope>
    <source>
        <strain evidence="3 4">UCR1854</strain>
    </source>
</reference>
<sequence length="298" mass="32573">MSGLEAVAAFALACNVMQVVEAGYKTVGTCKRIYQTGQPDPALDGYGGQLRDISSALETQLNKTTGPLSPDDTRLRDLAARSAAIANGLLDQIASVSKSAGKRTIGSSICLAIKSRFKQSDLSRWERDLEKAQSTMETQLLVGLRQRVDANMLQNDEMDRELSSYDEYDDTEDDWEDTDDDDNGNNDNDEDGDEGDEGDDSDDDNDDDEDEGSHSTGSIDSDISMSPDSSDAPTWDSFPQWLQSSEPVYWISEALVYGHVDFGSISEMVTEIVSASDGVFLWVVLLKSSGEDAKQQSR</sequence>
<evidence type="ECO:0000256" key="1">
    <source>
        <dbReference type="SAM" id="MobiDB-lite"/>
    </source>
</evidence>
<evidence type="ECO:0000313" key="4">
    <source>
        <dbReference type="Proteomes" id="UP000287124"/>
    </source>
</evidence>
<evidence type="ECO:0008006" key="5">
    <source>
        <dbReference type="Google" id="ProtNLM"/>
    </source>
</evidence>
<feature type="compositionally biased region" description="Acidic residues" evidence="1">
    <location>
        <begin position="156"/>
        <end position="211"/>
    </location>
</feature>
<feature type="compositionally biased region" description="Low complexity" evidence="1">
    <location>
        <begin position="218"/>
        <end position="231"/>
    </location>
</feature>
<comment type="caution">
    <text evidence="3">The sequence shown here is derived from an EMBL/GenBank/DDBJ whole genome shotgun (WGS) entry which is preliminary data.</text>
</comment>
<organism evidence="3 4">
    <name type="scientific">Fusarium euwallaceae</name>
    <dbReference type="NCBI Taxonomy" id="1147111"/>
    <lineage>
        <taxon>Eukaryota</taxon>
        <taxon>Fungi</taxon>
        <taxon>Dikarya</taxon>
        <taxon>Ascomycota</taxon>
        <taxon>Pezizomycotina</taxon>
        <taxon>Sordariomycetes</taxon>
        <taxon>Hypocreomycetidae</taxon>
        <taxon>Hypocreales</taxon>
        <taxon>Nectriaceae</taxon>
        <taxon>Fusarium</taxon>
        <taxon>Fusarium solani species complex</taxon>
    </lineage>
</organism>
<name>A0A430L6P8_9HYPO</name>
<dbReference type="EMBL" id="MIKF01000381">
    <property type="protein sequence ID" value="RTE71335.1"/>
    <property type="molecule type" value="Genomic_DNA"/>
</dbReference>
<feature type="region of interest" description="Disordered" evidence="1">
    <location>
        <begin position="155"/>
        <end position="238"/>
    </location>
</feature>
<accession>A0A430L6P8</accession>
<keyword evidence="4" id="KW-1185">Reference proteome</keyword>
<keyword evidence="2" id="KW-0732">Signal</keyword>
<dbReference type="AlphaFoldDB" id="A0A430L6P8"/>
<proteinExistence type="predicted"/>
<feature type="chain" id="PRO_5019435119" description="Fungal N-terminal domain-containing protein" evidence="2">
    <location>
        <begin position="23"/>
        <end position="298"/>
    </location>
</feature>
<dbReference type="Proteomes" id="UP000287124">
    <property type="component" value="Unassembled WGS sequence"/>
</dbReference>
<evidence type="ECO:0000256" key="2">
    <source>
        <dbReference type="SAM" id="SignalP"/>
    </source>
</evidence>